<proteinExistence type="predicted"/>
<protein>
    <submittedName>
        <fullName evidence="1">Uncharacterized protein</fullName>
    </submittedName>
</protein>
<name>A0AAD2CBU0_9STRA</name>
<accession>A0AAD2CBU0</accession>
<organism evidence="1 2">
    <name type="scientific">Cylindrotheca closterium</name>
    <dbReference type="NCBI Taxonomy" id="2856"/>
    <lineage>
        <taxon>Eukaryota</taxon>
        <taxon>Sar</taxon>
        <taxon>Stramenopiles</taxon>
        <taxon>Ochrophyta</taxon>
        <taxon>Bacillariophyta</taxon>
        <taxon>Bacillariophyceae</taxon>
        <taxon>Bacillariophycidae</taxon>
        <taxon>Bacillariales</taxon>
        <taxon>Bacillariaceae</taxon>
        <taxon>Cylindrotheca</taxon>
    </lineage>
</organism>
<dbReference type="Proteomes" id="UP001295423">
    <property type="component" value="Unassembled WGS sequence"/>
</dbReference>
<dbReference type="AlphaFoldDB" id="A0AAD2CBU0"/>
<dbReference type="EMBL" id="CAKOGP040000001">
    <property type="protein sequence ID" value="CAJ1900707.1"/>
    <property type="molecule type" value="Genomic_DNA"/>
</dbReference>
<reference evidence="1" key="1">
    <citation type="submission" date="2023-08" db="EMBL/GenBank/DDBJ databases">
        <authorList>
            <person name="Audoor S."/>
            <person name="Bilcke G."/>
        </authorList>
    </citation>
    <scope>NUCLEOTIDE SEQUENCE</scope>
</reference>
<sequence length="239" mass="26636">MSNTTIISKCGNPIPLGKKMLRRVKQITLPNVGRNDNTIAHVMSTISKDPKSFENHMIVFLKDNLKLHQKAMPRSLTDMLNVASVNGFGCFLKPREGISMYHDTETLQKFNLTLYRPEKTSNDNSNFKSPYSNMGEWLQTTLGGGLRLPSPFTPVCYGGTFAVQASRIAAIPSTIFDQIESSLSRSDNIEEGHFAERMWAGLLSIPPTEGETTIMRKRHKRINFELSKDGGGQLGALMI</sequence>
<gene>
    <name evidence="1" type="ORF">CYCCA115_LOCUS310</name>
</gene>
<comment type="caution">
    <text evidence="1">The sequence shown here is derived from an EMBL/GenBank/DDBJ whole genome shotgun (WGS) entry which is preliminary data.</text>
</comment>
<evidence type="ECO:0000313" key="2">
    <source>
        <dbReference type="Proteomes" id="UP001295423"/>
    </source>
</evidence>
<keyword evidence="2" id="KW-1185">Reference proteome</keyword>
<evidence type="ECO:0000313" key="1">
    <source>
        <dbReference type="EMBL" id="CAJ1900707.1"/>
    </source>
</evidence>